<dbReference type="EMBL" id="JANPWZ010001739">
    <property type="protein sequence ID" value="KAJ3563568.1"/>
    <property type="molecule type" value="Genomic_DNA"/>
</dbReference>
<feature type="region of interest" description="Disordered" evidence="2">
    <location>
        <begin position="381"/>
        <end position="419"/>
    </location>
</feature>
<accession>A0A9W8TIL6</accession>
<keyword evidence="1" id="KW-0175">Coiled coil</keyword>
<keyword evidence="4" id="KW-1185">Reference proteome</keyword>
<feature type="coiled-coil region" evidence="1">
    <location>
        <begin position="268"/>
        <end position="302"/>
    </location>
</feature>
<organism evidence="3 4">
    <name type="scientific">Xylaria arbuscula</name>
    <dbReference type="NCBI Taxonomy" id="114810"/>
    <lineage>
        <taxon>Eukaryota</taxon>
        <taxon>Fungi</taxon>
        <taxon>Dikarya</taxon>
        <taxon>Ascomycota</taxon>
        <taxon>Pezizomycotina</taxon>
        <taxon>Sordariomycetes</taxon>
        <taxon>Xylariomycetidae</taxon>
        <taxon>Xylariales</taxon>
        <taxon>Xylariaceae</taxon>
        <taxon>Xylaria</taxon>
    </lineage>
</organism>
<evidence type="ECO:0000256" key="2">
    <source>
        <dbReference type="SAM" id="MobiDB-lite"/>
    </source>
</evidence>
<evidence type="ECO:0000256" key="1">
    <source>
        <dbReference type="SAM" id="Coils"/>
    </source>
</evidence>
<proteinExistence type="predicted"/>
<dbReference type="VEuPathDB" id="FungiDB:F4678DRAFT_436414"/>
<dbReference type="Proteomes" id="UP001148614">
    <property type="component" value="Unassembled WGS sequence"/>
</dbReference>
<sequence>MDIASISCSQCHHDLGTLLNLWTQIGKSYISPVVHTCTALDVTPDGAIKHGEKGTIVENCRVQQVICTLCRSVLGSKCLGSAVNHVLQEGSLLFRVSSIHIKDPNGHDTIRPIIERALSLKNPPSHASQDDNGAPSYKEYDREQGAAEHPGIECILDKIDAQGEQIERLDTAGIQVVASLDRSLQQIGETIRIMKDDMTCAKRELLNNSNKTRELANDVLSTQTEVEKVKRTLQPLIVESHLEQERLSIDAAISEAKVSLGVEFSSMCDTYLETADLLESKLENMQRDLKEFRNTAHAALLESKTNFEDIAALKSELGHLRQDLALERSSKSSSTNTAFTSHEVDIITSNITKIGNKASQIEPLQMELELLKSRMQRIEAQAAGWQREPPASTGGKQLQQNLLPDPDWGPKNYQGWDRR</sequence>
<reference evidence="3" key="1">
    <citation type="submission" date="2022-07" db="EMBL/GenBank/DDBJ databases">
        <title>Genome Sequence of Xylaria arbuscula.</title>
        <authorList>
            <person name="Buettner E."/>
        </authorList>
    </citation>
    <scope>NUCLEOTIDE SEQUENCE</scope>
    <source>
        <strain evidence="3">VT107</strain>
    </source>
</reference>
<comment type="caution">
    <text evidence="3">The sequence shown here is derived from an EMBL/GenBank/DDBJ whole genome shotgun (WGS) entry which is preliminary data.</text>
</comment>
<gene>
    <name evidence="3" type="ORF">NPX13_g8150</name>
</gene>
<evidence type="ECO:0000313" key="3">
    <source>
        <dbReference type="EMBL" id="KAJ3563568.1"/>
    </source>
</evidence>
<evidence type="ECO:0000313" key="4">
    <source>
        <dbReference type="Proteomes" id="UP001148614"/>
    </source>
</evidence>
<dbReference type="AlphaFoldDB" id="A0A9W8TIL6"/>
<name>A0A9W8TIL6_9PEZI</name>
<protein>
    <recommendedName>
        <fullName evidence="5">Yippee/Mis18/Cereblon domain-containing protein</fullName>
    </recommendedName>
</protein>
<evidence type="ECO:0008006" key="5">
    <source>
        <dbReference type="Google" id="ProtNLM"/>
    </source>
</evidence>
<feature type="region of interest" description="Disordered" evidence="2">
    <location>
        <begin position="120"/>
        <end position="143"/>
    </location>
</feature>